<evidence type="ECO:0000313" key="2">
    <source>
        <dbReference type="EMBL" id="TNN53955.1"/>
    </source>
</evidence>
<reference evidence="2 3" key="1">
    <citation type="submission" date="2019-03" db="EMBL/GenBank/DDBJ databases">
        <title>First draft genome of Liparis tanakae, snailfish: a comprehensive survey of snailfish specific genes.</title>
        <authorList>
            <person name="Kim W."/>
            <person name="Song I."/>
            <person name="Jeong J.-H."/>
            <person name="Kim D."/>
            <person name="Kim S."/>
            <person name="Ryu S."/>
            <person name="Song J.Y."/>
            <person name="Lee S.K."/>
        </authorList>
    </citation>
    <scope>NUCLEOTIDE SEQUENCE [LARGE SCALE GENOMIC DNA]</scope>
    <source>
        <tissue evidence="2">Muscle</tissue>
    </source>
</reference>
<feature type="compositionally biased region" description="Basic and acidic residues" evidence="1">
    <location>
        <begin position="65"/>
        <end position="76"/>
    </location>
</feature>
<dbReference type="Proteomes" id="UP000314294">
    <property type="component" value="Unassembled WGS sequence"/>
</dbReference>
<evidence type="ECO:0000256" key="1">
    <source>
        <dbReference type="SAM" id="MobiDB-lite"/>
    </source>
</evidence>
<protein>
    <submittedName>
        <fullName evidence="2">Uncharacterized protein</fullName>
    </submittedName>
</protein>
<comment type="caution">
    <text evidence="2">The sequence shown here is derived from an EMBL/GenBank/DDBJ whole genome shotgun (WGS) entry which is preliminary data.</text>
</comment>
<keyword evidence="3" id="KW-1185">Reference proteome</keyword>
<sequence length="255" mass="28037">MERRVGERRWKEEEEKRGGEWKWRVEVERGGGKCLDAVQAEQRDSVNGQDPVSWYQPRTPGCGGVRDHRTDEDAFHPRGSVLEDDESKNLLSPGQSDFERSSSRLMRRGVLGGVRRQEGSRADLLLASPASLVCRSRSRSLRDKRRTPQEANSSGCRVEVGEGGHEGDAGEAPEVVQGDWRSQTAAGKETTSTGDVSSASRLASGRSCTSVGVASMGRHIDHCDLIGPRVRNGVHELFELVQLFPQRGIGHLPAQ</sequence>
<gene>
    <name evidence="2" type="ORF">EYF80_035853</name>
</gene>
<proteinExistence type="predicted"/>
<evidence type="ECO:0000313" key="3">
    <source>
        <dbReference type="Proteomes" id="UP000314294"/>
    </source>
</evidence>
<organism evidence="2 3">
    <name type="scientific">Liparis tanakae</name>
    <name type="common">Tanaka's snailfish</name>
    <dbReference type="NCBI Taxonomy" id="230148"/>
    <lineage>
        <taxon>Eukaryota</taxon>
        <taxon>Metazoa</taxon>
        <taxon>Chordata</taxon>
        <taxon>Craniata</taxon>
        <taxon>Vertebrata</taxon>
        <taxon>Euteleostomi</taxon>
        <taxon>Actinopterygii</taxon>
        <taxon>Neopterygii</taxon>
        <taxon>Teleostei</taxon>
        <taxon>Neoteleostei</taxon>
        <taxon>Acanthomorphata</taxon>
        <taxon>Eupercaria</taxon>
        <taxon>Perciformes</taxon>
        <taxon>Cottioidei</taxon>
        <taxon>Cottales</taxon>
        <taxon>Liparidae</taxon>
        <taxon>Liparis</taxon>
    </lineage>
</organism>
<feature type="region of interest" description="Disordered" evidence="1">
    <location>
        <begin position="42"/>
        <end position="102"/>
    </location>
</feature>
<feature type="compositionally biased region" description="Basic residues" evidence="1">
    <location>
        <begin position="136"/>
        <end position="145"/>
    </location>
</feature>
<dbReference type="EMBL" id="SRLO01000501">
    <property type="protein sequence ID" value="TNN53955.1"/>
    <property type="molecule type" value="Genomic_DNA"/>
</dbReference>
<feature type="region of interest" description="Disordered" evidence="1">
    <location>
        <begin position="183"/>
        <end position="202"/>
    </location>
</feature>
<name>A0A4Z2GL34_9TELE</name>
<accession>A0A4Z2GL34</accession>
<feature type="compositionally biased region" description="Basic and acidic residues" evidence="1">
    <location>
        <begin position="159"/>
        <end position="168"/>
    </location>
</feature>
<feature type="region of interest" description="Disordered" evidence="1">
    <location>
        <begin position="136"/>
        <end position="177"/>
    </location>
</feature>
<dbReference type="AlphaFoldDB" id="A0A4Z2GL34"/>